<dbReference type="SUPFAM" id="SSF49899">
    <property type="entry name" value="Concanavalin A-like lectins/glucanases"/>
    <property type="match status" value="1"/>
</dbReference>
<protein>
    <submittedName>
        <fullName evidence="3">Protein PBDC1</fullName>
    </submittedName>
</protein>
<dbReference type="PANTHER" id="PTHR13410">
    <property type="entry name" value="PROTEIN PBDC1"/>
    <property type="match status" value="1"/>
</dbReference>
<dbReference type="InterPro" id="IPR036508">
    <property type="entry name" value="Chitin-bd_dom_sf"/>
</dbReference>
<name>A0A812BXA7_ACAPH</name>
<dbReference type="Gene3D" id="2.170.140.10">
    <property type="entry name" value="Chitin binding domain"/>
    <property type="match status" value="1"/>
</dbReference>
<comment type="caution">
    <text evidence="3">The sequence shown here is derived from an EMBL/GenBank/DDBJ whole genome shotgun (WGS) entry which is preliminary data.</text>
</comment>
<dbReference type="InterPro" id="IPR008476">
    <property type="entry name" value="PBDC1_metazoa/fungi"/>
</dbReference>
<dbReference type="GO" id="GO:0008061">
    <property type="term" value="F:chitin binding"/>
    <property type="evidence" value="ECO:0007669"/>
    <property type="project" value="InterPro"/>
</dbReference>
<feature type="chain" id="PRO_5032279722" evidence="1">
    <location>
        <begin position="21"/>
        <end position="605"/>
    </location>
</feature>
<organism evidence="3 4">
    <name type="scientific">Acanthosepion pharaonis</name>
    <name type="common">Pharaoh cuttlefish</name>
    <name type="synonym">Sepia pharaonis</name>
    <dbReference type="NCBI Taxonomy" id="158019"/>
    <lineage>
        <taxon>Eukaryota</taxon>
        <taxon>Metazoa</taxon>
        <taxon>Spiralia</taxon>
        <taxon>Lophotrochozoa</taxon>
        <taxon>Mollusca</taxon>
        <taxon>Cephalopoda</taxon>
        <taxon>Coleoidea</taxon>
        <taxon>Decapodiformes</taxon>
        <taxon>Sepiida</taxon>
        <taxon>Sepiina</taxon>
        <taxon>Sepiidae</taxon>
        <taxon>Acanthosepion</taxon>
    </lineage>
</organism>
<dbReference type="Pfam" id="PF01607">
    <property type="entry name" value="CBM_14"/>
    <property type="match status" value="1"/>
</dbReference>
<dbReference type="InterPro" id="IPR021148">
    <property type="entry name" value="Polysacc_synth_dom"/>
</dbReference>
<dbReference type="SMART" id="SM00494">
    <property type="entry name" value="ChtBD2"/>
    <property type="match status" value="3"/>
</dbReference>
<dbReference type="OrthoDB" id="10248897at2759"/>
<dbReference type="EMBL" id="CAHIKZ030000914">
    <property type="protein sequence ID" value="CAE1244888.1"/>
    <property type="molecule type" value="Genomic_DNA"/>
</dbReference>
<dbReference type="SUPFAM" id="SSF57625">
    <property type="entry name" value="Invertebrate chitin-binding proteins"/>
    <property type="match status" value="2"/>
</dbReference>
<gene>
    <name evidence="3" type="ORF">SPHA_24518</name>
</gene>
<dbReference type="GO" id="GO:0005737">
    <property type="term" value="C:cytoplasm"/>
    <property type="evidence" value="ECO:0007669"/>
    <property type="project" value="TreeGrafter"/>
</dbReference>
<dbReference type="Pfam" id="PF04669">
    <property type="entry name" value="PBDC1"/>
    <property type="match status" value="1"/>
</dbReference>
<reference evidence="3" key="1">
    <citation type="submission" date="2021-01" db="EMBL/GenBank/DDBJ databases">
        <authorList>
            <person name="Li R."/>
            <person name="Bekaert M."/>
        </authorList>
    </citation>
    <scope>NUCLEOTIDE SEQUENCE</scope>
    <source>
        <strain evidence="3">Farmed</strain>
    </source>
</reference>
<keyword evidence="1" id="KW-0732">Signal</keyword>
<feature type="domain" description="Chitin-binding type-2" evidence="2">
    <location>
        <begin position="29"/>
        <end position="91"/>
    </location>
</feature>
<dbReference type="PANTHER" id="PTHR13410:SF9">
    <property type="entry name" value="PROTEIN PBDC1"/>
    <property type="match status" value="1"/>
</dbReference>
<dbReference type="InterPro" id="IPR013320">
    <property type="entry name" value="ConA-like_dom_sf"/>
</dbReference>
<dbReference type="AlphaFoldDB" id="A0A812BXA7"/>
<evidence type="ECO:0000259" key="2">
    <source>
        <dbReference type="PROSITE" id="PS50940"/>
    </source>
</evidence>
<keyword evidence="4" id="KW-1185">Reference proteome</keyword>
<dbReference type="InterPro" id="IPR002557">
    <property type="entry name" value="Chitin-bd_dom"/>
</dbReference>
<dbReference type="PROSITE" id="PS50940">
    <property type="entry name" value="CHIT_BIND_II"/>
    <property type="match status" value="1"/>
</dbReference>
<evidence type="ECO:0000256" key="1">
    <source>
        <dbReference type="SAM" id="SignalP"/>
    </source>
</evidence>
<feature type="signal peptide" evidence="1">
    <location>
        <begin position="1"/>
        <end position="20"/>
    </location>
</feature>
<proteinExistence type="predicted"/>
<sequence>MKAILPLAAFLSVYVTLAFAQHIHLSKYCEECLRKSATSGLYPHPNRCDAFVKCDVLEKHFRAFVMNCPPGLFFDEKNGNCNWRWAVNCNKDCKTGQAIKDAFTCNGFFECINGKRNYRKKFCPNMQRFDESRSKCIPDPNCPPPKKPLRCSLQFKLHPNNPSIFYQATPNGWTKQHCAGGTGFNMTTCTCSMILRQNPIRVCKLVDLPLTQNIVEQSHGWYINYENVSIINNSAKFQLNSYLIVPVVTNNDFKDHISISLSFQLDDVSESSVAVLGNSECKIPPTFTIFVKEANTNSPLLVGKFILEYQGRDIPVEITTRILKKTWVTVKLMKKGDIIEMWSNSNMVKQKIVPGFIKRQNCALTLGQSFGKGNFVGFIKNVVINKYKSSYQPTQVNCLCPAIPPLPIIAPCPVLVPYVLHVFLSPSCMLAIKKFIHPLTTLSRLKKKNKFPMDMSAESYGNSADVEYQWAIKCHDHAEVHYSLISSVDPVFLKLTPVDNEIYKKYKEKFSNLKLDLLNEDEIKSESSKFVWREFCESFKDIVEDYNFGTLLRLDSTSDYNPKNTILVPRIQFLAIEIARNIEGYNSCLRKKKTELEKEAEELET</sequence>
<evidence type="ECO:0000313" key="4">
    <source>
        <dbReference type="Proteomes" id="UP000597762"/>
    </source>
</evidence>
<dbReference type="InterPro" id="IPR023139">
    <property type="entry name" value="PBDC1-like_dom_sf"/>
</dbReference>
<dbReference type="Gene3D" id="1.10.3560.10">
    <property type="entry name" value="yst0336 like domain"/>
    <property type="match status" value="1"/>
</dbReference>
<evidence type="ECO:0000313" key="3">
    <source>
        <dbReference type="EMBL" id="CAE1244888.1"/>
    </source>
</evidence>
<dbReference type="GO" id="GO:0005576">
    <property type="term" value="C:extracellular region"/>
    <property type="evidence" value="ECO:0007669"/>
    <property type="project" value="InterPro"/>
</dbReference>
<dbReference type="Proteomes" id="UP000597762">
    <property type="component" value="Unassembled WGS sequence"/>
</dbReference>
<accession>A0A812BXA7</accession>